<reference evidence="3 4" key="1">
    <citation type="submission" date="2021-02" db="EMBL/GenBank/DDBJ databases">
        <title>Nitrogen-fixing ability and nitrogen fixation related genes of thermophilic fermentative bacteria in the genus Caldicellulosiruptor.</title>
        <authorList>
            <person name="Chen Y."/>
            <person name="Nishihara A."/>
            <person name="Haruta S."/>
        </authorList>
    </citation>
    <scope>NUCLEOTIDE SEQUENCE [LARGE SCALE GENOMIC DNA]</scope>
    <source>
        <strain evidence="3 4">YA01</strain>
    </source>
</reference>
<feature type="transmembrane region" description="Helical" evidence="2">
    <location>
        <begin position="21"/>
        <end position="39"/>
    </location>
</feature>
<name>A0ABN6E9U1_9FIRM</name>
<proteinExistence type="predicted"/>
<feature type="region of interest" description="Disordered" evidence="1">
    <location>
        <begin position="59"/>
        <end position="78"/>
    </location>
</feature>
<sequence>MRKRRRNIIYKVKRKKFFIKTLLVSIIIGSFILLGWHTVVKSSSWFKSIIIENMGYNYGKDSNSVQPYAPKKTHPRER</sequence>
<keyword evidence="4" id="KW-1185">Reference proteome</keyword>
<evidence type="ECO:0000313" key="3">
    <source>
        <dbReference type="EMBL" id="BCS82295.1"/>
    </source>
</evidence>
<dbReference type="Proteomes" id="UP000663623">
    <property type="component" value="Chromosome"/>
</dbReference>
<evidence type="ECO:0000313" key="4">
    <source>
        <dbReference type="Proteomes" id="UP000663623"/>
    </source>
</evidence>
<gene>
    <name evidence="3" type="ORF">CaldiYA01_22550</name>
</gene>
<accession>A0ABN6E9U1</accession>
<organism evidence="3 4">
    <name type="scientific">Caldicellulosiruptor diazotrophicus</name>
    <dbReference type="NCBI Taxonomy" id="2806205"/>
    <lineage>
        <taxon>Bacteria</taxon>
        <taxon>Bacillati</taxon>
        <taxon>Bacillota</taxon>
        <taxon>Bacillota incertae sedis</taxon>
        <taxon>Caldicellulosiruptorales</taxon>
        <taxon>Caldicellulosiruptoraceae</taxon>
        <taxon>Caldicellulosiruptor</taxon>
    </lineage>
</organism>
<keyword evidence="2" id="KW-1133">Transmembrane helix</keyword>
<evidence type="ECO:0000256" key="1">
    <source>
        <dbReference type="SAM" id="MobiDB-lite"/>
    </source>
</evidence>
<keyword evidence="2" id="KW-0812">Transmembrane</keyword>
<protein>
    <submittedName>
        <fullName evidence="3">Uncharacterized protein</fullName>
    </submittedName>
</protein>
<keyword evidence="2" id="KW-0472">Membrane</keyword>
<evidence type="ECO:0000256" key="2">
    <source>
        <dbReference type="SAM" id="Phobius"/>
    </source>
</evidence>
<dbReference type="EMBL" id="AP024480">
    <property type="protein sequence ID" value="BCS82295.1"/>
    <property type="molecule type" value="Genomic_DNA"/>
</dbReference>